<protein>
    <submittedName>
        <fullName evidence="1">Uncharacterized protein</fullName>
    </submittedName>
</protein>
<dbReference type="Proteomes" id="UP000218231">
    <property type="component" value="Unassembled WGS sequence"/>
</dbReference>
<keyword evidence="2" id="KW-1185">Reference proteome</keyword>
<evidence type="ECO:0000313" key="1">
    <source>
        <dbReference type="EMBL" id="PAV65954.1"/>
    </source>
</evidence>
<gene>
    <name evidence="1" type="ORF">WR25_00425</name>
</gene>
<evidence type="ECO:0000313" key="2">
    <source>
        <dbReference type="Proteomes" id="UP000218231"/>
    </source>
</evidence>
<proteinExistence type="predicted"/>
<sequence length="120" mass="13256">MFSFPGISRVRVVPLLRCVHQQRGEPSKASPSLAETDDRGHLAFSCVDAAIVHRAERTHPPAADLFARCATLLACLQRYLFGKGNSTHAVAIATVIEEMQLTELRFHLCHHDLRNVGVSI</sequence>
<accession>A0A2A2JW97</accession>
<dbReference type="EMBL" id="LIAE01010179">
    <property type="protein sequence ID" value="PAV65954.1"/>
    <property type="molecule type" value="Genomic_DNA"/>
</dbReference>
<reference evidence="1 2" key="1">
    <citation type="journal article" date="2017" name="Curr. Biol.">
        <title>Genome architecture and evolution of a unichromosomal asexual nematode.</title>
        <authorList>
            <person name="Fradin H."/>
            <person name="Zegar C."/>
            <person name="Gutwein M."/>
            <person name="Lucas J."/>
            <person name="Kovtun M."/>
            <person name="Corcoran D."/>
            <person name="Baugh L.R."/>
            <person name="Kiontke K."/>
            <person name="Gunsalus K."/>
            <person name="Fitch D.H."/>
            <person name="Piano F."/>
        </authorList>
    </citation>
    <scope>NUCLEOTIDE SEQUENCE [LARGE SCALE GENOMIC DNA]</scope>
    <source>
        <strain evidence="1">PF1309</strain>
    </source>
</reference>
<name>A0A2A2JW97_9BILA</name>
<comment type="caution">
    <text evidence="1">The sequence shown here is derived from an EMBL/GenBank/DDBJ whole genome shotgun (WGS) entry which is preliminary data.</text>
</comment>
<organism evidence="1 2">
    <name type="scientific">Diploscapter pachys</name>
    <dbReference type="NCBI Taxonomy" id="2018661"/>
    <lineage>
        <taxon>Eukaryota</taxon>
        <taxon>Metazoa</taxon>
        <taxon>Ecdysozoa</taxon>
        <taxon>Nematoda</taxon>
        <taxon>Chromadorea</taxon>
        <taxon>Rhabditida</taxon>
        <taxon>Rhabditina</taxon>
        <taxon>Rhabditomorpha</taxon>
        <taxon>Rhabditoidea</taxon>
        <taxon>Rhabditidae</taxon>
        <taxon>Diploscapter</taxon>
    </lineage>
</organism>
<dbReference type="AlphaFoldDB" id="A0A2A2JW97"/>